<protein>
    <submittedName>
        <fullName evidence="1">Uncharacterized protein</fullName>
    </submittedName>
</protein>
<sequence>MWCGDGWFKQPHLPWVKLIRPG</sequence>
<accession>A0A0E9Q2N8</accession>
<dbReference type="AlphaFoldDB" id="A0A0E9Q2N8"/>
<proteinExistence type="predicted"/>
<reference evidence="1" key="1">
    <citation type="submission" date="2014-11" db="EMBL/GenBank/DDBJ databases">
        <authorList>
            <person name="Amaro Gonzalez C."/>
        </authorList>
    </citation>
    <scope>NUCLEOTIDE SEQUENCE</scope>
</reference>
<name>A0A0E9Q2N8_ANGAN</name>
<dbReference type="EMBL" id="GBXM01087908">
    <property type="protein sequence ID" value="JAH20669.1"/>
    <property type="molecule type" value="Transcribed_RNA"/>
</dbReference>
<organism evidence="1">
    <name type="scientific">Anguilla anguilla</name>
    <name type="common">European freshwater eel</name>
    <name type="synonym">Muraena anguilla</name>
    <dbReference type="NCBI Taxonomy" id="7936"/>
    <lineage>
        <taxon>Eukaryota</taxon>
        <taxon>Metazoa</taxon>
        <taxon>Chordata</taxon>
        <taxon>Craniata</taxon>
        <taxon>Vertebrata</taxon>
        <taxon>Euteleostomi</taxon>
        <taxon>Actinopterygii</taxon>
        <taxon>Neopterygii</taxon>
        <taxon>Teleostei</taxon>
        <taxon>Anguilliformes</taxon>
        <taxon>Anguillidae</taxon>
        <taxon>Anguilla</taxon>
    </lineage>
</organism>
<reference evidence="1" key="2">
    <citation type="journal article" date="2015" name="Fish Shellfish Immunol.">
        <title>Early steps in the European eel (Anguilla anguilla)-Vibrio vulnificus interaction in the gills: Role of the RtxA13 toxin.</title>
        <authorList>
            <person name="Callol A."/>
            <person name="Pajuelo D."/>
            <person name="Ebbesson L."/>
            <person name="Teles M."/>
            <person name="MacKenzie S."/>
            <person name="Amaro C."/>
        </authorList>
    </citation>
    <scope>NUCLEOTIDE SEQUENCE</scope>
</reference>
<evidence type="ECO:0000313" key="1">
    <source>
        <dbReference type="EMBL" id="JAH10363.1"/>
    </source>
</evidence>
<dbReference type="EMBL" id="GBXM01098214">
    <property type="protein sequence ID" value="JAH10363.1"/>
    <property type="molecule type" value="Transcribed_RNA"/>
</dbReference>